<evidence type="ECO:0000259" key="1">
    <source>
        <dbReference type="Pfam" id="PF01408"/>
    </source>
</evidence>
<dbReference type="Gene3D" id="3.40.50.720">
    <property type="entry name" value="NAD(P)-binding Rossmann-like Domain"/>
    <property type="match status" value="1"/>
</dbReference>
<dbReference type="EMBL" id="RHIB01000003">
    <property type="protein sequence ID" value="RNA66756.1"/>
    <property type="molecule type" value="Genomic_DNA"/>
</dbReference>
<comment type="caution">
    <text evidence="2">The sequence shown here is derived from an EMBL/GenBank/DDBJ whole genome shotgun (WGS) entry which is preliminary data.</text>
</comment>
<organism evidence="2 3">
    <name type="scientific">Alteribacter keqinensis</name>
    <dbReference type="NCBI Taxonomy" id="2483800"/>
    <lineage>
        <taxon>Bacteria</taxon>
        <taxon>Bacillati</taxon>
        <taxon>Bacillota</taxon>
        <taxon>Bacilli</taxon>
        <taxon>Bacillales</taxon>
        <taxon>Bacillaceae</taxon>
        <taxon>Alteribacter</taxon>
    </lineage>
</organism>
<dbReference type="SUPFAM" id="SSF51735">
    <property type="entry name" value="NAD(P)-binding Rossmann-fold domains"/>
    <property type="match status" value="1"/>
</dbReference>
<protein>
    <recommendedName>
        <fullName evidence="1">Gfo/Idh/MocA-like oxidoreductase N-terminal domain-containing protein</fullName>
    </recommendedName>
</protein>
<keyword evidence="3" id="KW-1185">Reference proteome</keyword>
<dbReference type="GO" id="GO:0000166">
    <property type="term" value="F:nucleotide binding"/>
    <property type="evidence" value="ECO:0007669"/>
    <property type="project" value="InterPro"/>
</dbReference>
<name>A0A3M7TNQ4_9BACI</name>
<proteinExistence type="predicted"/>
<evidence type="ECO:0000313" key="3">
    <source>
        <dbReference type="Proteomes" id="UP000278746"/>
    </source>
</evidence>
<dbReference type="InterPro" id="IPR036291">
    <property type="entry name" value="NAD(P)-bd_dom_sf"/>
</dbReference>
<dbReference type="Pfam" id="PF01408">
    <property type="entry name" value="GFO_IDH_MocA"/>
    <property type="match status" value="1"/>
</dbReference>
<sequence>MGCMVKNVGIVGYNKGNGHPFSFSAIINGYAPSLITSAGWEVIRNYLDRRDLSEFGFGNIKVTHAWTQDPLTTKQLCKACFIPNAITNIEDMCNEVDAVIIARDDFECHKSLSAHFLEKDIPVFIDKPLSVKEEELKYFTPFLMHGKLMSCSSMRFARELDSYHSDPLIYGKLHLIRAAGPLSWVKYGIHLLEAIIPFYPSEPLSVLYHSSTHDSYIIRFKDHTTLLVNTLGNLKVPFLIDFFGEKTHSQTIINDNFSMFRRTLWHFFKSIETKKPEISPASTLTLMKVLMAGTQSKAGKGEVYLDEIVI</sequence>
<dbReference type="AlphaFoldDB" id="A0A3M7TNQ4"/>
<gene>
    <name evidence="2" type="ORF">EBO34_16210</name>
</gene>
<reference evidence="2 3" key="1">
    <citation type="submission" date="2018-10" db="EMBL/GenBank/DDBJ databases">
        <title>Bacillus Keqinensis sp. nov., a moderately halophilic bacterium isolated from a saline-alkaline lake.</title>
        <authorList>
            <person name="Wang H."/>
        </authorList>
    </citation>
    <scope>NUCLEOTIDE SEQUENCE [LARGE SCALE GENOMIC DNA]</scope>
    <source>
        <strain evidence="2 3">KQ-3</strain>
    </source>
</reference>
<dbReference type="OrthoDB" id="128220at2"/>
<feature type="domain" description="Gfo/Idh/MocA-like oxidoreductase N-terminal" evidence="1">
    <location>
        <begin position="43"/>
        <end position="137"/>
    </location>
</feature>
<dbReference type="Proteomes" id="UP000278746">
    <property type="component" value="Unassembled WGS sequence"/>
</dbReference>
<evidence type="ECO:0000313" key="2">
    <source>
        <dbReference type="EMBL" id="RNA66756.1"/>
    </source>
</evidence>
<dbReference type="InterPro" id="IPR000683">
    <property type="entry name" value="Gfo/Idh/MocA-like_OxRdtase_N"/>
</dbReference>
<accession>A0A3M7TNQ4</accession>